<evidence type="ECO:0000256" key="5">
    <source>
        <dbReference type="ARBA" id="ARBA00022694"/>
    </source>
</evidence>
<dbReference type="Pfam" id="PF01715">
    <property type="entry name" value="IPPT"/>
    <property type="match status" value="1"/>
</dbReference>
<dbReference type="EMBL" id="CP155573">
    <property type="protein sequence ID" value="XFO66280.1"/>
    <property type="molecule type" value="Genomic_DNA"/>
</dbReference>
<dbReference type="InterPro" id="IPR018022">
    <property type="entry name" value="IPT"/>
</dbReference>
<dbReference type="HAMAP" id="MF_00185">
    <property type="entry name" value="IPP_trans"/>
    <property type="match status" value="1"/>
</dbReference>
<keyword evidence="6 10" id="KW-0547">Nucleotide-binding</keyword>
<comment type="catalytic activity">
    <reaction evidence="9 10 11">
        <text>adenosine(37) in tRNA + dimethylallyl diphosphate = N(6)-dimethylallyladenosine(37) in tRNA + diphosphate</text>
        <dbReference type="Rhea" id="RHEA:26482"/>
        <dbReference type="Rhea" id="RHEA-COMP:10162"/>
        <dbReference type="Rhea" id="RHEA-COMP:10375"/>
        <dbReference type="ChEBI" id="CHEBI:33019"/>
        <dbReference type="ChEBI" id="CHEBI:57623"/>
        <dbReference type="ChEBI" id="CHEBI:74411"/>
        <dbReference type="ChEBI" id="CHEBI:74415"/>
        <dbReference type="EC" id="2.5.1.75"/>
    </reaction>
</comment>
<feature type="region of interest" description="Interaction with substrate tRNA" evidence="10">
    <location>
        <begin position="34"/>
        <end position="37"/>
    </location>
</feature>
<keyword evidence="8 10" id="KW-0460">Magnesium</keyword>
<dbReference type="Gene3D" id="3.40.50.300">
    <property type="entry name" value="P-loop containing nucleotide triphosphate hydrolases"/>
    <property type="match status" value="1"/>
</dbReference>
<dbReference type="Proteomes" id="UP000216752">
    <property type="component" value="Chromosome"/>
</dbReference>
<evidence type="ECO:0000313" key="15">
    <source>
        <dbReference type="Proteomes" id="UP000216752"/>
    </source>
</evidence>
<evidence type="ECO:0000313" key="14">
    <source>
        <dbReference type="EMBL" id="XFO66280.1"/>
    </source>
</evidence>
<comment type="caution">
    <text evidence="10">Lacks conserved residue(s) required for the propagation of feature annotation.</text>
</comment>
<dbReference type="GO" id="GO:0052381">
    <property type="term" value="F:tRNA dimethylallyltransferase activity"/>
    <property type="evidence" value="ECO:0007669"/>
    <property type="project" value="UniProtKB-EC"/>
</dbReference>
<keyword evidence="15" id="KW-1185">Reference proteome</keyword>
<dbReference type="InterPro" id="IPR027417">
    <property type="entry name" value="P-loop_NTPase"/>
</dbReference>
<gene>
    <name evidence="10 14" type="primary">miaA</name>
    <name evidence="14" type="ORF">SPSIL_024300</name>
</gene>
<proteinExistence type="inferred from homology"/>
<comment type="subunit">
    <text evidence="10">Monomer.</text>
</comment>
<evidence type="ECO:0000256" key="10">
    <source>
        <dbReference type="HAMAP-Rule" id="MF_00185"/>
    </source>
</evidence>
<feature type="binding site" evidence="10">
    <location>
        <begin position="9"/>
        <end position="16"/>
    </location>
    <ligand>
        <name>ATP</name>
        <dbReference type="ChEBI" id="CHEBI:30616"/>
    </ligand>
</feature>
<dbReference type="PANTHER" id="PTHR11088">
    <property type="entry name" value="TRNA DIMETHYLALLYLTRANSFERASE"/>
    <property type="match status" value="1"/>
</dbReference>
<dbReference type="NCBIfam" id="TIGR00174">
    <property type="entry name" value="miaA"/>
    <property type="match status" value="1"/>
</dbReference>
<accession>A0ABZ3IKR5</accession>
<comment type="function">
    <text evidence="2 10 12">Catalyzes the transfer of a dimethylallyl group onto the adenine at position 37 in tRNAs that read codons beginning with uridine, leading to the formation of N6-(dimethylallyl)adenosine (i(6)A).</text>
</comment>
<dbReference type="EC" id="2.5.1.75" evidence="10"/>
<comment type="similarity">
    <text evidence="3 10 13">Belongs to the IPP transferase family.</text>
</comment>
<keyword evidence="7 10" id="KW-0067">ATP-binding</keyword>
<evidence type="ECO:0000256" key="6">
    <source>
        <dbReference type="ARBA" id="ARBA00022741"/>
    </source>
</evidence>
<sequence>MNRLIVIIGPTAVGKTKISIDLAKRFDTQIISGDSMLVYRGMDIGTAKPDMMEREGIVHHLIDILDPDQEFNVVDFQQYAQKLITVINNDNRIPILAGGTGLYVRALLEGYQFNQAPSDEKLRQKLTGLAKQYGNQYLHNLLHQVQPITAARLHPNDQRRIIRALEVYYLSGETISHEKTATNELLFDAVVIGLTMERAALYERINRRVDQMIEQGLVDEVARLLQQGVPPSCQAMQGIGYKEIVEYLLADQDLITAIDQLKQATRNFAKRQLTFYRRMPYITWYNVDDFEEYNNLLETIYNNVAGKFGVR</sequence>
<dbReference type="Gene3D" id="1.10.20.140">
    <property type="match status" value="1"/>
</dbReference>
<keyword evidence="4 10" id="KW-0808">Transferase</keyword>
<dbReference type="InterPro" id="IPR039657">
    <property type="entry name" value="Dimethylallyltransferase"/>
</dbReference>
<dbReference type="RefSeq" id="WP_094607493.1">
    <property type="nucleotide sequence ID" value="NZ_CP155573.1"/>
</dbReference>
<evidence type="ECO:0000256" key="7">
    <source>
        <dbReference type="ARBA" id="ARBA00022840"/>
    </source>
</evidence>
<evidence type="ECO:0000256" key="12">
    <source>
        <dbReference type="RuleBase" id="RU003784"/>
    </source>
</evidence>
<feature type="site" description="Interaction with substrate tRNA" evidence="10">
    <location>
        <position position="123"/>
    </location>
</feature>
<evidence type="ECO:0000256" key="1">
    <source>
        <dbReference type="ARBA" id="ARBA00001946"/>
    </source>
</evidence>
<feature type="site" description="Interaction with substrate tRNA" evidence="10">
    <location>
        <position position="100"/>
    </location>
</feature>
<protein>
    <recommendedName>
        <fullName evidence="10">tRNA dimethylallyltransferase</fullName>
        <ecNumber evidence="10">2.5.1.75</ecNumber>
    </recommendedName>
    <alternativeName>
        <fullName evidence="10">Dimethylallyl diphosphate:tRNA dimethylallyltransferase</fullName>
        <shortName evidence="10">DMAPP:tRNA dimethylallyltransferase</shortName>
        <shortName evidence="10">DMATase</shortName>
    </alternativeName>
    <alternativeName>
        <fullName evidence="10">Isopentenyl-diphosphate:tRNA isopentenyltransferase</fullName>
        <shortName evidence="10">IPP transferase</shortName>
        <shortName evidence="10">IPPT</shortName>
        <shortName evidence="10">IPTase</shortName>
    </alternativeName>
</protein>
<dbReference type="PANTHER" id="PTHR11088:SF60">
    <property type="entry name" value="TRNA DIMETHYLALLYLTRANSFERASE"/>
    <property type="match status" value="1"/>
</dbReference>
<organism evidence="14 15">
    <name type="scientific">Sporomusa silvacetica DSM 10669</name>
    <dbReference type="NCBI Taxonomy" id="1123289"/>
    <lineage>
        <taxon>Bacteria</taxon>
        <taxon>Bacillati</taxon>
        <taxon>Bacillota</taxon>
        <taxon>Negativicutes</taxon>
        <taxon>Selenomonadales</taxon>
        <taxon>Sporomusaceae</taxon>
        <taxon>Sporomusa</taxon>
    </lineage>
</organism>
<evidence type="ECO:0000256" key="9">
    <source>
        <dbReference type="ARBA" id="ARBA00049563"/>
    </source>
</evidence>
<keyword evidence="5 10" id="KW-0819">tRNA processing</keyword>
<comment type="cofactor">
    <cofactor evidence="1 10">
        <name>Mg(2+)</name>
        <dbReference type="ChEBI" id="CHEBI:18420"/>
    </cofactor>
</comment>
<evidence type="ECO:0000256" key="8">
    <source>
        <dbReference type="ARBA" id="ARBA00022842"/>
    </source>
</evidence>
<evidence type="ECO:0000256" key="11">
    <source>
        <dbReference type="RuleBase" id="RU003783"/>
    </source>
</evidence>
<reference evidence="14" key="1">
    <citation type="submission" date="2024-05" db="EMBL/GenBank/DDBJ databases">
        <title>Isolation and characterization of Sporomusa carbonis sp. nov., a carboxydotrophic hydrogenogen in the genus of Sporomusa isolated from a charcoal burning pile.</title>
        <authorList>
            <person name="Boeer T."/>
            <person name="Rosenbaum F."/>
            <person name="Eysell L."/>
            <person name="Mueller V."/>
            <person name="Daniel R."/>
            <person name="Poehlein A."/>
        </authorList>
    </citation>
    <scope>NUCLEOTIDE SEQUENCE [LARGE SCALE GENOMIC DNA]</scope>
    <source>
        <strain evidence="14">DSM 10669</strain>
    </source>
</reference>
<evidence type="ECO:0000256" key="3">
    <source>
        <dbReference type="ARBA" id="ARBA00005842"/>
    </source>
</evidence>
<dbReference type="SUPFAM" id="SSF52540">
    <property type="entry name" value="P-loop containing nucleoside triphosphate hydrolases"/>
    <property type="match status" value="1"/>
</dbReference>
<evidence type="ECO:0000256" key="13">
    <source>
        <dbReference type="RuleBase" id="RU003785"/>
    </source>
</evidence>
<evidence type="ECO:0000256" key="4">
    <source>
        <dbReference type="ARBA" id="ARBA00022679"/>
    </source>
</evidence>
<evidence type="ECO:0000256" key="2">
    <source>
        <dbReference type="ARBA" id="ARBA00003213"/>
    </source>
</evidence>
<name>A0ABZ3IKR5_9FIRM</name>
<feature type="binding site" evidence="10">
    <location>
        <begin position="11"/>
        <end position="16"/>
    </location>
    <ligand>
        <name>substrate</name>
    </ligand>
</feature>